<keyword evidence="2" id="KW-0812">Transmembrane</keyword>
<evidence type="ECO:0000313" key="4">
    <source>
        <dbReference type="RefSeq" id="XP_035444032.2"/>
    </source>
</evidence>
<feature type="compositionally biased region" description="Basic and acidic residues" evidence="1">
    <location>
        <begin position="264"/>
        <end position="278"/>
    </location>
</feature>
<keyword evidence="2" id="KW-0472">Membrane</keyword>
<organism evidence="3 4">
    <name type="scientific">Spodoptera frugiperda</name>
    <name type="common">Fall armyworm</name>
    <dbReference type="NCBI Taxonomy" id="7108"/>
    <lineage>
        <taxon>Eukaryota</taxon>
        <taxon>Metazoa</taxon>
        <taxon>Ecdysozoa</taxon>
        <taxon>Arthropoda</taxon>
        <taxon>Hexapoda</taxon>
        <taxon>Insecta</taxon>
        <taxon>Pterygota</taxon>
        <taxon>Neoptera</taxon>
        <taxon>Endopterygota</taxon>
        <taxon>Lepidoptera</taxon>
        <taxon>Glossata</taxon>
        <taxon>Ditrysia</taxon>
        <taxon>Noctuoidea</taxon>
        <taxon>Noctuidae</taxon>
        <taxon>Amphipyrinae</taxon>
        <taxon>Spodoptera</taxon>
    </lineage>
</organism>
<keyword evidence="3" id="KW-1185">Reference proteome</keyword>
<feature type="transmembrane region" description="Helical" evidence="2">
    <location>
        <begin position="58"/>
        <end position="82"/>
    </location>
</feature>
<evidence type="ECO:0000256" key="1">
    <source>
        <dbReference type="SAM" id="MobiDB-lite"/>
    </source>
</evidence>
<feature type="compositionally biased region" description="Polar residues" evidence="1">
    <location>
        <begin position="253"/>
        <end position="263"/>
    </location>
</feature>
<dbReference type="GeneID" id="118271883"/>
<proteinExistence type="predicted"/>
<evidence type="ECO:0000313" key="3">
    <source>
        <dbReference type="Proteomes" id="UP000829999"/>
    </source>
</evidence>
<protein>
    <submittedName>
        <fullName evidence="4">Uncharacterized protein LOC118271883</fullName>
    </submittedName>
</protein>
<dbReference type="Proteomes" id="UP000829999">
    <property type="component" value="Chromosome 5"/>
</dbReference>
<dbReference type="RefSeq" id="XP_035444032.2">
    <property type="nucleotide sequence ID" value="XM_035588139.2"/>
</dbReference>
<feature type="transmembrane region" description="Helical" evidence="2">
    <location>
        <begin position="7"/>
        <end position="27"/>
    </location>
</feature>
<feature type="compositionally biased region" description="Basic and acidic residues" evidence="1">
    <location>
        <begin position="200"/>
        <end position="230"/>
    </location>
</feature>
<keyword evidence="2" id="KW-1133">Transmembrane helix</keyword>
<evidence type="ECO:0000256" key="2">
    <source>
        <dbReference type="SAM" id="Phobius"/>
    </source>
</evidence>
<reference evidence="4" key="1">
    <citation type="submission" date="2025-08" db="UniProtKB">
        <authorList>
            <consortium name="RefSeq"/>
        </authorList>
    </citation>
    <scope>IDENTIFICATION</scope>
    <source>
        <tissue evidence="4">Whole larval tissue</tissue>
    </source>
</reference>
<sequence length="394" mass="44964">MALYHYNIFILIFVLKIVFYPCCALAFPENEIDDFKKSKIVKRSTGKLDSTYVLMPKYSIYLIGFTMLLMFVIIIALSVALYRAIKKRSEFAVNENSKQFVRQETAVIPLYNSTYDEQNKNNGSTSTINSGTIEISEPRISEPESPTRVVDSKIVFARKPIQPIVNRAQMDAICTAVLKRVQKSDSASFRDLNEMLNGNIKKDENDEDKEKCETVDEADNEKRNEEKPAPKVDLSQPKPPESNITPELLSKLNARSQQLQNQIEGDKENEAKQESPIEKTHECNNKTKADINSDIHIEIDYVNVNQLDESSSSETEYDTVPTPIRFRHSGPEPDNLNEEDIPVYDLPPRRSHDGQVRHTGKIVQIDQDSEYMVPLSQDKTDSCYINAKRNSFNL</sequence>
<accession>A0A9R0EM22</accession>
<dbReference type="AlphaFoldDB" id="A0A9R0EM22"/>
<feature type="region of interest" description="Disordered" evidence="1">
    <location>
        <begin position="308"/>
        <end position="338"/>
    </location>
</feature>
<feature type="region of interest" description="Disordered" evidence="1">
    <location>
        <begin position="200"/>
        <end position="278"/>
    </location>
</feature>
<name>A0A9R0EM22_SPOFR</name>
<gene>
    <name evidence="4" type="primary">LOC118271883</name>
</gene>